<dbReference type="EMBL" id="SWOV01000021">
    <property type="protein sequence ID" value="NFF88100.1"/>
    <property type="molecule type" value="Genomic_DNA"/>
</dbReference>
<dbReference type="EMBL" id="SWVK01000004">
    <property type="protein sequence ID" value="NFN34244.1"/>
    <property type="molecule type" value="Genomic_DNA"/>
</dbReference>
<proteinExistence type="inferred from homology"/>
<evidence type="ECO:0000313" key="7">
    <source>
        <dbReference type="EMBL" id="NFN34244.1"/>
    </source>
</evidence>
<dbReference type="OrthoDB" id="9783269at2"/>
<dbReference type="Pfam" id="PF00300">
    <property type="entry name" value="His_Phos_1"/>
    <property type="match status" value="1"/>
</dbReference>
<sequence>MSKIELYLIRHGKTYCNKERLYYGKTDVSLCDEGIMDLIDKKKNNGYPLCEKYFTSGLKRTNETFELLYPNEEYDLIPELCEYNFGEFELKSYEDLKENPKYQEWIMDEVGEVRCPNGESKKEFKERILTGFYNLVCELSDENIKSALAVLHGGTIGMLLEELYDNEKSFIEWQPQGGDGYKLVISLENDMKIISVKEIFKI</sequence>
<accession>A0A0C2S3N3</accession>
<dbReference type="Proteomes" id="UP000476820">
    <property type="component" value="Unassembled WGS sequence"/>
</dbReference>
<evidence type="ECO:0000256" key="3">
    <source>
        <dbReference type="ARBA" id="ARBA00023152"/>
    </source>
</evidence>
<keyword evidence="4" id="KW-0413">Isomerase</keyword>
<evidence type="ECO:0000256" key="1">
    <source>
        <dbReference type="ARBA" id="ARBA00006717"/>
    </source>
</evidence>
<dbReference type="RefSeq" id="WP_012451079.1">
    <property type="nucleotide sequence ID" value="NZ_CP010520.1"/>
</dbReference>
<dbReference type="CDD" id="cd07067">
    <property type="entry name" value="HP_PGM_like"/>
    <property type="match status" value="1"/>
</dbReference>
<name>A0A0C2S3N3_CLOBO</name>
<dbReference type="AlphaFoldDB" id="A0A0C2S3N3"/>
<dbReference type="SUPFAM" id="SSF53254">
    <property type="entry name" value="Phosphoglycerate mutase-like"/>
    <property type="match status" value="1"/>
</dbReference>
<dbReference type="SMART" id="SM00855">
    <property type="entry name" value="PGAM"/>
    <property type="match status" value="1"/>
</dbReference>
<protein>
    <recommendedName>
        <fullName evidence="2">phosphoglycerate mutase (2,3-diphosphoglycerate-dependent)</fullName>
        <ecNumber evidence="2">5.4.2.11</ecNumber>
    </recommendedName>
</protein>
<keyword evidence="3" id="KW-0324">Glycolysis</keyword>
<dbReference type="InterPro" id="IPR013078">
    <property type="entry name" value="His_Pase_superF_clade-1"/>
</dbReference>
<evidence type="ECO:0000313" key="6">
    <source>
        <dbReference type="EMBL" id="NFF88100.1"/>
    </source>
</evidence>
<dbReference type="Proteomes" id="UP000473681">
    <property type="component" value="Unassembled WGS sequence"/>
</dbReference>
<dbReference type="InterPro" id="IPR005952">
    <property type="entry name" value="Phosphogly_mut1"/>
</dbReference>
<evidence type="ECO:0000313" key="8">
    <source>
        <dbReference type="Proteomes" id="UP000473681"/>
    </source>
</evidence>
<dbReference type="InterPro" id="IPR029033">
    <property type="entry name" value="His_PPase_superfam"/>
</dbReference>
<organism evidence="6 9">
    <name type="scientific">Clostridium botulinum</name>
    <dbReference type="NCBI Taxonomy" id="1491"/>
    <lineage>
        <taxon>Bacteria</taxon>
        <taxon>Bacillati</taxon>
        <taxon>Bacillota</taxon>
        <taxon>Clostridia</taxon>
        <taxon>Eubacteriales</taxon>
        <taxon>Clostridiaceae</taxon>
        <taxon>Clostridium</taxon>
    </lineage>
</organism>
<evidence type="ECO:0000256" key="5">
    <source>
        <dbReference type="PIRSR" id="PIRSR613078-2"/>
    </source>
</evidence>
<comment type="caution">
    <text evidence="6">The sequence shown here is derived from an EMBL/GenBank/DDBJ whole genome shotgun (WGS) entry which is preliminary data.</text>
</comment>
<dbReference type="GO" id="GO:0004619">
    <property type="term" value="F:phosphoglycerate mutase activity"/>
    <property type="evidence" value="ECO:0007669"/>
    <property type="project" value="UniProtKB-EC"/>
</dbReference>
<dbReference type="EC" id="5.4.2.11" evidence="2"/>
<feature type="binding site" evidence="5">
    <location>
        <begin position="10"/>
        <end position="17"/>
    </location>
    <ligand>
        <name>substrate</name>
    </ligand>
</feature>
<evidence type="ECO:0000313" key="9">
    <source>
        <dbReference type="Proteomes" id="UP000476820"/>
    </source>
</evidence>
<gene>
    <name evidence="6" type="ORF">FC774_09510</name>
    <name evidence="7" type="ORF">FDB51_03690</name>
</gene>
<evidence type="ECO:0000256" key="2">
    <source>
        <dbReference type="ARBA" id="ARBA00012028"/>
    </source>
</evidence>
<dbReference type="Gene3D" id="3.40.50.1240">
    <property type="entry name" value="Phosphoglycerate mutase-like"/>
    <property type="match status" value="1"/>
</dbReference>
<evidence type="ECO:0000256" key="4">
    <source>
        <dbReference type="ARBA" id="ARBA00023235"/>
    </source>
</evidence>
<comment type="similarity">
    <text evidence="1">Belongs to the phosphoglycerate mutase family. BPG-dependent PGAM subfamily.</text>
</comment>
<dbReference type="GO" id="GO:0006096">
    <property type="term" value="P:glycolytic process"/>
    <property type="evidence" value="ECO:0007669"/>
    <property type="project" value="UniProtKB-KW"/>
</dbReference>
<feature type="binding site" evidence="5">
    <location>
        <position position="60"/>
    </location>
    <ligand>
        <name>substrate</name>
    </ligand>
</feature>
<reference evidence="8 9" key="1">
    <citation type="submission" date="2019-04" db="EMBL/GenBank/DDBJ databases">
        <title>Genome sequencing of Clostridium botulinum Groups I-IV and Clostridium butyricum.</title>
        <authorList>
            <person name="Brunt J."/>
            <person name="Van Vliet A.H.M."/>
            <person name="Stringer S.C."/>
            <person name="Carter A.T."/>
            <person name="Peck M.W."/>
        </authorList>
    </citation>
    <scope>NUCLEOTIDE SEQUENCE [LARGE SCALE GENOMIC DNA]</scope>
    <source>
        <strain evidence="6 9">1605</strain>
        <strain evidence="7 8">CB-K-33E</strain>
    </source>
</reference>
<dbReference type="PANTHER" id="PTHR11931">
    <property type="entry name" value="PHOSPHOGLYCERATE MUTASE"/>
    <property type="match status" value="1"/>
</dbReference>